<keyword evidence="9" id="KW-0012">Acyltransferase</keyword>
<dbReference type="InterPro" id="IPR028005">
    <property type="entry name" value="AcTrfase_ESCO_Znf_dom"/>
</dbReference>
<evidence type="ECO:0000256" key="8">
    <source>
        <dbReference type="ARBA" id="ARBA00023306"/>
    </source>
</evidence>
<dbReference type="EMBL" id="JAFCMP010000018">
    <property type="protein sequence ID" value="KAG5191543.1"/>
    <property type="molecule type" value="Genomic_DNA"/>
</dbReference>
<dbReference type="SUPFAM" id="SSF55729">
    <property type="entry name" value="Acyl-CoA N-acyltransferases (Nat)"/>
    <property type="match status" value="1"/>
</dbReference>
<evidence type="ECO:0000256" key="9">
    <source>
        <dbReference type="ARBA" id="ARBA00023315"/>
    </source>
</evidence>
<comment type="subcellular location">
    <subcellularLocation>
        <location evidence="1">Nucleus</location>
    </subcellularLocation>
</comment>
<evidence type="ECO:0000256" key="3">
    <source>
        <dbReference type="ARBA" id="ARBA00022679"/>
    </source>
</evidence>
<feature type="compositionally biased region" description="Gly residues" evidence="10">
    <location>
        <begin position="124"/>
        <end position="133"/>
    </location>
</feature>
<feature type="domain" description="N-acetyltransferase ESCO acetyl-transferase" evidence="12">
    <location>
        <begin position="273"/>
        <end position="334"/>
    </location>
</feature>
<dbReference type="GO" id="GO:0061733">
    <property type="term" value="F:protein-lysine-acetyltransferase activity"/>
    <property type="evidence" value="ECO:0007669"/>
    <property type="project" value="TreeGrafter"/>
</dbReference>
<feature type="domain" description="N-acetyltransferase ESCO zinc-finger" evidence="11">
    <location>
        <begin position="64"/>
        <end position="103"/>
    </location>
</feature>
<keyword evidence="7" id="KW-0539">Nucleus</keyword>
<dbReference type="InterPro" id="IPR028009">
    <property type="entry name" value="ESCO_Acetyltransf_dom"/>
</dbReference>
<organism evidence="13 14">
    <name type="scientific">Tribonema minus</name>
    <dbReference type="NCBI Taxonomy" id="303371"/>
    <lineage>
        <taxon>Eukaryota</taxon>
        <taxon>Sar</taxon>
        <taxon>Stramenopiles</taxon>
        <taxon>Ochrophyta</taxon>
        <taxon>PX clade</taxon>
        <taxon>Xanthophyceae</taxon>
        <taxon>Tribonematales</taxon>
        <taxon>Tribonemataceae</taxon>
        <taxon>Tribonema</taxon>
    </lineage>
</organism>
<evidence type="ECO:0000313" key="13">
    <source>
        <dbReference type="EMBL" id="KAG5191543.1"/>
    </source>
</evidence>
<reference evidence="13" key="1">
    <citation type="submission" date="2021-02" db="EMBL/GenBank/DDBJ databases">
        <title>First Annotated Genome of the Yellow-green Alga Tribonema minus.</title>
        <authorList>
            <person name="Mahan K.M."/>
        </authorList>
    </citation>
    <scope>NUCLEOTIDE SEQUENCE</scope>
    <source>
        <strain evidence="13">UTEX B ZZ1240</strain>
    </source>
</reference>
<evidence type="ECO:0000259" key="11">
    <source>
        <dbReference type="Pfam" id="PF13878"/>
    </source>
</evidence>
<dbReference type="GO" id="GO:0007064">
    <property type="term" value="P:mitotic sister chromatid cohesion"/>
    <property type="evidence" value="ECO:0007669"/>
    <property type="project" value="TreeGrafter"/>
</dbReference>
<feature type="compositionally biased region" description="Low complexity" evidence="10">
    <location>
        <begin position="22"/>
        <end position="46"/>
    </location>
</feature>
<evidence type="ECO:0000313" key="14">
    <source>
        <dbReference type="Proteomes" id="UP000664859"/>
    </source>
</evidence>
<evidence type="ECO:0000256" key="10">
    <source>
        <dbReference type="SAM" id="MobiDB-lite"/>
    </source>
</evidence>
<dbReference type="InterPro" id="IPR016181">
    <property type="entry name" value="Acyl_CoA_acyltransferase"/>
</dbReference>
<feature type="compositionally biased region" description="Gly residues" evidence="10">
    <location>
        <begin position="337"/>
        <end position="358"/>
    </location>
</feature>
<keyword evidence="4" id="KW-0479">Metal-binding</keyword>
<feature type="region of interest" description="Disordered" evidence="10">
    <location>
        <begin position="122"/>
        <end position="150"/>
    </location>
</feature>
<evidence type="ECO:0000256" key="1">
    <source>
        <dbReference type="ARBA" id="ARBA00004123"/>
    </source>
</evidence>
<evidence type="ECO:0000256" key="6">
    <source>
        <dbReference type="ARBA" id="ARBA00022833"/>
    </source>
</evidence>
<dbReference type="GO" id="GO:0000785">
    <property type="term" value="C:chromatin"/>
    <property type="evidence" value="ECO:0007669"/>
    <property type="project" value="TreeGrafter"/>
</dbReference>
<dbReference type="Proteomes" id="UP000664859">
    <property type="component" value="Unassembled WGS sequence"/>
</dbReference>
<dbReference type="Pfam" id="PF13878">
    <property type="entry name" value="zf-C2H2_3"/>
    <property type="match status" value="1"/>
</dbReference>
<dbReference type="Pfam" id="PF13880">
    <property type="entry name" value="Acetyltransf_13"/>
    <property type="match status" value="1"/>
</dbReference>
<dbReference type="AlphaFoldDB" id="A0A836CNA6"/>
<evidence type="ECO:0000256" key="2">
    <source>
        <dbReference type="ARBA" id="ARBA00005816"/>
    </source>
</evidence>
<comment type="similarity">
    <text evidence="2">Belongs to the acetyltransferase family. ECO subfamily.</text>
</comment>
<feature type="region of interest" description="Disordered" evidence="10">
    <location>
        <begin position="1"/>
        <end position="46"/>
    </location>
</feature>
<feature type="compositionally biased region" description="Basic and acidic residues" evidence="10">
    <location>
        <begin position="11"/>
        <end position="21"/>
    </location>
</feature>
<evidence type="ECO:0000256" key="5">
    <source>
        <dbReference type="ARBA" id="ARBA00022771"/>
    </source>
</evidence>
<dbReference type="PANTHER" id="PTHR45884">
    <property type="entry name" value="N-ACETYLTRANSFERASE ECO"/>
    <property type="match status" value="1"/>
</dbReference>
<evidence type="ECO:0000256" key="4">
    <source>
        <dbReference type="ARBA" id="ARBA00022723"/>
    </source>
</evidence>
<sequence>MKTYGKPSSGVRKDWENRSRLLPDPAAAAASGAKSPLGASGTSDAGAGIHAAAEGATPTPRKHQMCLDLGQRDFGRRSQCARCGMLWLPSDPGDAEAHARHCAAHAAGVAFAGWKHERVQATFHGGGDGGGGSRARRSGGSSGGSSAGKGARVVEIRSGDPAAHVAKLSEVKALMDEDMGFAHAPMKAGRRAFLYITANKVAGCVIVEPITEGRHVKFIEEPALAATTPSPGAEDKNADGTAQKASVFDLEPTPPEPAAPPAQCMQFDGPPAPAMVGVHQMWTHRAHRKKGVMTRLLDTVRERMMFPLRVDRSAVAFSQPTQDGYAFACAYVAGDSGGGSSGGGSGSAGSGGGGGGSAGSSSARPLVYDIQRDE</sequence>
<evidence type="ECO:0000259" key="12">
    <source>
        <dbReference type="Pfam" id="PF13880"/>
    </source>
</evidence>
<evidence type="ECO:0000256" key="7">
    <source>
        <dbReference type="ARBA" id="ARBA00023242"/>
    </source>
</evidence>
<gene>
    <name evidence="13" type="ORF">JKP88DRAFT_352274</name>
</gene>
<keyword evidence="8" id="KW-0131">Cell cycle</keyword>
<keyword evidence="6" id="KW-0862">Zinc</keyword>
<protein>
    <submittedName>
        <fullName evidence="13">ESCO1/2 acetyl-transferase-domain-containing protein</fullName>
    </submittedName>
</protein>
<keyword evidence="5" id="KW-0863">Zinc-finger</keyword>
<comment type="caution">
    <text evidence="13">The sequence shown here is derived from an EMBL/GenBank/DDBJ whole genome shotgun (WGS) entry which is preliminary data.</text>
</comment>
<dbReference type="GO" id="GO:0008270">
    <property type="term" value="F:zinc ion binding"/>
    <property type="evidence" value="ECO:0007669"/>
    <property type="project" value="UniProtKB-KW"/>
</dbReference>
<accession>A0A836CNA6</accession>
<dbReference type="PANTHER" id="PTHR45884:SF2">
    <property type="entry name" value="N-ACETYLTRANSFERASE ECO"/>
    <property type="match status" value="1"/>
</dbReference>
<dbReference type="GO" id="GO:0005634">
    <property type="term" value="C:nucleus"/>
    <property type="evidence" value="ECO:0007669"/>
    <property type="project" value="UniProtKB-SubCell"/>
</dbReference>
<keyword evidence="3 13" id="KW-0808">Transferase</keyword>
<name>A0A836CNA6_9STRA</name>
<keyword evidence="14" id="KW-1185">Reference proteome</keyword>
<proteinExistence type="inferred from homology"/>
<dbReference type="OrthoDB" id="428854at2759"/>
<feature type="region of interest" description="Disordered" evidence="10">
    <location>
        <begin position="337"/>
        <end position="374"/>
    </location>
</feature>